<proteinExistence type="predicted"/>
<evidence type="ECO:0000313" key="3">
    <source>
        <dbReference type="Proteomes" id="UP000235392"/>
    </source>
</evidence>
<sequence length="919" mass="105229">MPRIRRIGQSHRGNRTQRLRQNINAEDYCDEIGRLRNAQQKARSLEEIENGYPGDDFLNDRYDMIDCDEDLHEDQDPIASPPWVSLDKESSDEIDAEVQSSYNRYVLLAKQFNWEQILPNLHSAYMVQKLRTQNWTSENTYDSFVNCTCHTHSNRIVDLIDIYGQRRTSLSFCCCTPDAIQLLQQGYVAGSPVRPQTAFSLPLLIFHNHLWNNCHVGMMPFTLALTEWLEPRSQRLCAKNQDHEMLNELYYSVMQLDSQQILASASCPACFGPQPDESHKYPDATRNRLIVCLDGNFQHRHHAKASRDEVELKTPRIFVPPSDLEETFNQINAHEVAEEMDRCTESHKAANDKRNQSTWKGCDDTGLMGCCCRHDAAISMLNIHKSGEQRALPLTLVDKLLKSIEPERPRNLLPQDRGRLSFGTSVFHAYVHNWTCQLEYNPRFNTGWGLSDGEGLERGLSGYFKIAVKRSLDTSAILSELLLLKNPFSSSGKNYTEAYFKKQWKLQRDFKSQQSASDEDEKRELIALYKKEASLQELRSCLISPEIYLSTNSEIRLLKANIERMSEEVALQCVRLGTDLPTVDSEEQKLRLLLWDSKSELYVQAVHLHAERHPIVDAQRRGARLGTDLKEKIFKAIKSRKPAITKQLNVFNQHYQDYKERYPTQQLCIVEPFPLTYETFSAMPLDHTFWNDGLYYHSQAPWATNADVRTGINCVLILSRIQEEFELLAQELARGVGWAIDLYNSLSNCIGEIQSGLDRLGNSSLHVSPNENNNYKNDSSNMQQDNNSGNSALHCIVSLPLTNLSNKNKLQVVQKELQQRLLQHAIMVEDWSSDVVWLWSRCQPSNNGSNGLMMRWLELNTTVVSNKQKLPSSLDVIDDGLEEVILGVEFDDGEEVNDGWIQEDDAFEEPGPGDDLNTT</sequence>
<dbReference type="Proteomes" id="UP000235392">
    <property type="component" value="Unassembled WGS sequence"/>
</dbReference>
<dbReference type="PANTHER" id="PTHR33096:SF1">
    <property type="entry name" value="CXC1-LIKE CYSTEINE CLUSTER ASSOCIATED WITH KDZ TRANSPOSASES DOMAIN-CONTAINING PROTEIN"/>
    <property type="match status" value="1"/>
</dbReference>
<organism evidence="2 3">
    <name type="scientific">Puccinia coronata f. sp. avenae</name>
    <dbReference type="NCBI Taxonomy" id="200324"/>
    <lineage>
        <taxon>Eukaryota</taxon>
        <taxon>Fungi</taxon>
        <taxon>Dikarya</taxon>
        <taxon>Basidiomycota</taxon>
        <taxon>Pucciniomycotina</taxon>
        <taxon>Pucciniomycetes</taxon>
        <taxon>Pucciniales</taxon>
        <taxon>Pucciniaceae</taxon>
        <taxon>Puccinia</taxon>
    </lineage>
</organism>
<evidence type="ECO:0000259" key="1">
    <source>
        <dbReference type="Pfam" id="PF18802"/>
    </source>
</evidence>
<gene>
    <name evidence="2" type="ORF">PCASD_19319</name>
</gene>
<dbReference type="PANTHER" id="PTHR33096">
    <property type="entry name" value="CXC2 DOMAIN-CONTAINING PROTEIN"/>
    <property type="match status" value="1"/>
</dbReference>
<protein>
    <recommendedName>
        <fullName evidence="1">CxC1-like cysteine cluster associated with KDZ transposases domain-containing protein</fullName>
    </recommendedName>
</protein>
<dbReference type="Pfam" id="PF18758">
    <property type="entry name" value="KDZ"/>
    <property type="match status" value="1"/>
</dbReference>
<name>A0A2N5SJY2_9BASI</name>
<comment type="caution">
    <text evidence="2">The sequence shown here is derived from an EMBL/GenBank/DDBJ whole genome shotgun (WGS) entry which is preliminary data.</text>
</comment>
<dbReference type="InterPro" id="IPR040521">
    <property type="entry name" value="KDZ"/>
</dbReference>
<dbReference type="AlphaFoldDB" id="A0A2N5SJY2"/>
<reference evidence="2 3" key="1">
    <citation type="submission" date="2017-11" db="EMBL/GenBank/DDBJ databases">
        <title>De novo assembly and phasing of dikaryotic genomes from two isolates of Puccinia coronata f. sp. avenae, the causal agent of oat crown rust.</title>
        <authorList>
            <person name="Miller M.E."/>
            <person name="Zhang Y."/>
            <person name="Omidvar V."/>
            <person name="Sperschneider J."/>
            <person name="Schwessinger B."/>
            <person name="Raley C."/>
            <person name="Palmer J.M."/>
            <person name="Garnica D."/>
            <person name="Upadhyaya N."/>
            <person name="Rathjen J."/>
            <person name="Taylor J.M."/>
            <person name="Park R.F."/>
            <person name="Dodds P.N."/>
            <person name="Hirsch C.D."/>
            <person name="Kianian S.F."/>
            <person name="Figueroa M."/>
        </authorList>
    </citation>
    <scope>NUCLEOTIDE SEQUENCE [LARGE SCALE GENOMIC DNA]</scope>
    <source>
        <strain evidence="2">12SD80</strain>
    </source>
</reference>
<dbReference type="EMBL" id="PGCI01000849">
    <property type="protein sequence ID" value="PLW13547.1"/>
    <property type="molecule type" value="Genomic_DNA"/>
</dbReference>
<accession>A0A2N5SJY2</accession>
<dbReference type="Pfam" id="PF18802">
    <property type="entry name" value="CxC1"/>
    <property type="match status" value="1"/>
</dbReference>
<feature type="domain" description="CxC1-like cysteine cluster associated with KDZ transposases" evidence="1">
    <location>
        <begin position="134"/>
        <end position="234"/>
    </location>
</feature>
<dbReference type="InterPro" id="IPR041320">
    <property type="entry name" value="CxC1"/>
</dbReference>
<evidence type="ECO:0000313" key="2">
    <source>
        <dbReference type="EMBL" id="PLW13547.1"/>
    </source>
</evidence>